<dbReference type="PANTHER" id="PTHR39598">
    <property type="entry name" value="AUSTINOL SYNTHESIS PROTEIN F-RELATED"/>
    <property type="match status" value="1"/>
</dbReference>
<accession>A0AA40DP02</accession>
<sequence length="144" mass="16330">MSVLHQTVLNVIDAYNSWDIEKIMAVRAPECIQEMLPNTLGIPAMDNAAYEAWQKNTVLPIFRNLRLEVLDVIEDTENNKVAIWAKSSAESPIGPYANQYMLVLHMTKEGDKLVRLREFADSAYSNEFFPKLRKAMAGGKPTEK</sequence>
<proteinExistence type="predicted"/>
<name>A0AA40DP02_9PEZI</name>
<organism evidence="1 2">
    <name type="scientific">Lasiosphaeris hirsuta</name>
    <dbReference type="NCBI Taxonomy" id="260670"/>
    <lineage>
        <taxon>Eukaryota</taxon>
        <taxon>Fungi</taxon>
        <taxon>Dikarya</taxon>
        <taxon>Ascomycota</taxon>
        <taxon>Pezizomycotina</taxon>
        <taxon>Sordariomycetes</taxon>
        <taxon>Sordariomycetidae</taxon>
        <taxon>Sordariales</taxon>
        <taxon>Lasiosphaeriaceae</taxon>
        <taxon>Lasiosphaeris</taxon>
    </lineage>
</organism>
<dbReference type="InterPro" id="IPR050977">
    <property type="entry name" value="Fungal_Meroterpenoid_Isomerase"/>
</dbReference>
<evidence type="ECO:0008006" key="3">
    <source>
        <dbReference type="Google" id="ProtNLM"/>
    </source>
</evidence>
<dbReference type="InterPro" id="IPR032710">
    <property type="entry name" value="NTF2-like_dom_sf"/>
</dbReference>
<keyword evidence="2" id="KW-1185">Reference proteome</keyword>
<comment type="caution">
    <text evidence="1">The sequence shown here is derived from an EMBL/GenBank/DDBJ whole genome shotgun (WGS) entry which is preliminary data.</text>
</comment>
<dbReference type="Proteomes" id="UP001172102">
    <property type="component" value="Unassembled WGS sequence"/>
</dbReference>
<dbReference type="EMBL" id="JAUKUA010000006">
    <property type="protein sequence ID" value="KAK0707842.1"/>
    <property type="molecule type" value="Genomic_DNA"/>
</dbReference>
<dbReference type="AlphaFoldDB" id="A0AA40DP02"/>
<reference evidence="1" key="1">
    <citation type="submission" date="2023-06" db="EMBL/GenBank/DDBJ databases">
        <title>Genome-scale phylogeny and comparative genomics of the fungal order Sordariales.</title>
        <authorList>
            <consortium name="Lawrence Berkeley National Laboratory"/>
            <person name="Hensen N."/>
            <person name="Bonometti L."/>
            <person name="Westerberg I."/>
            <person name="Brannstrom I.O."/>
            <person name="Guillou S."/>
            <person name="Cros-Aarteil S."/>
            <person name="Calhoun S."/>
            <person name="Haridas S."/>
            <person name="Kuo A."/>
            <person name="Mondo S."/>
            <person name="Pangilinan J."/>
            <person name="Riley R."/>
            <person name="Labutti K."/>
            <person name="Andreopoulos B."/>
            <person name="Lipzen A."/>
            <person name="Chen C."/>
            <person name="Yanf M."/>
            <person name="Daum C."/>
            <person name="Ng V."/>
            <person name="Clum A."/>
            <person name="Steindorff A."/>
            <person name="Ohm R."/>
            <person name="Martin F."/>
            <person name="Silar P."/>
            <person name="Natvig D."/>
            <person name="Lalanne C."/>
            <person name="Gautier V."/>
            <person name="Ament-Velasquez S.L."/>
            <person name="Kruys A."/>
            <person name="Hutchinson M.I."/>
            <person name="Powell A.J."/>
            <person name="Barry K."/>
            <person name="Miller A.N."/>
            <person name="Grigoriev I.V."/>
            <person name="Debuchy R."/>
            <person name="Gladieux P."/>
            <person name="Thoren M.H."/>
            <person name="Johannesson H."/>
        </authorList>
    </citation>
    <scope>NUCLEOTIDE SEQUENCE</scope>
    <source>
        <strain evidence="1">SMH4607-1</strain>
    </source>
</reference>
<dbReference type="PANTHER" id="PTHR39598:SF1">
    <property type="entry name" value="AUSTINOID BIOSYNTHESIS CLUSTERS PROTEIN F-RELATED"/>
    <property type="match status" value="1"/>
</dbReference>
<dbReference type="SUPFAM" id="SSF54427">
    <property type="entry name" value="NTF2-like"/>
    <property type="match status" value="1"/>
</dbReference>
<evidence type="ECO:0000313" key="2">
    <source>
        <dbReference type="Proteomes" id="UP001172102"/>
    </source>
</evidence>
<protein>
    <recommendedName>
        <fullName evidence="3">SnoaL-like domain-containing protein</fullName>
    </recommendedName>
</protein>
<evidence type="ECO:0000313" key="1">
    <source>
        <dbReference type="EMBL" id="KAK0707842.1"/>
    </source>
</evidence>
<gene>
    <name evidence="1" type="ORF">B0H67DRAFT_647979</name>
</gene>
<dbReference type="Gene3D" id="3.10.450.50">
    <property type="match status" value="1"/>
</dbReference>